<evidence type="ECO:0000313" key="2">
    <source>
        <dbReference type="EMBL" id="PPQ81961.1"/>
    </source>
</evidence>
<feature type="region of interest" description="Disordered" evidence="1">
    <location>
        <begin position="172"/>
        <end position="227"/>
    </location>
</feature>
<keyword evidence="3" id="KW-1185">Reference proteome</keyword>
<protein>
    <recommendedName>
        <fullName evidence="4">HMG box domain-containing protein</fullName>
    </recommendedName>
</protein>
<dbReference type="AlphaFoldDB" id="A0A409WU20"/>
<evidence type="ECO:0000313" key="3">
    <source>
        <dbReference type="Proteomes" id="UP000283269"/>
    </source>
</evidence>
<name>A0A409WU20_PSICY</name>
<dbReference type="EMBL" id="NHYD01003194">
    <property type="protein sequence ID" value="PPQ81961.1"/>
    <property type="molecule type" value="Genomic_DNA"/>
</dbReference>
<dbReference type="OrthoDB" id="10661952at2759"/>
<evidence type="ECO:0008006" key="4">
    <source>
        <dbReference type="Google" id="ProtNLM"/>
    </source>
</evidence>
<feature type="region of interest" description="Disordered" evidence="1">
    <location>
        <begin position="104"/>
        <end position="156"/>
    </location>
</feature>
<dbReference type="Proteomes" id="UP000283269">
    <property type="component" value="Unassembled WGS sequence"/>
</dbReference>
<feature type="compositionally biased region" description="Basic residues" evidence="1">
    <location>
        <begin position="115"/>
        <end position="131"/>
    </location>
</feature>
<dbReference type="Gene3D" id="1.10.30.10">
    <property type="entry name" value="High mobility group box domain"/>
    <property type="match status" value="1"/>
</dbReference>
<feature type="compositionally biased region" description="Low complexity" evidence="1">
    <location>
        <begin position="203"/>
        <end position="219"/>
    </location>
</feature>
<reference evidence="2 3" key="1">
    <citation type="journal article" date="2018" name="Evol. Lett.">
        <title>Horizontal gene cluster transfer increased hallucinogenic mushroom diversity.</title>
        <authorList>
            <person name="Reynolds H.T."/>
            <person name="Vijayakumar V."/>
            <person name="Gluck-Thaler E."/>
            <person name="Korotkin H.B."/>
            <person name="Matheny P.B."/>
            <person name="Slot J.C."/>
        </authorList>
    </citation>
    <scope>NUCLEOTIDE SEQUENCE [LARGE SCALE GENOMIC DNA]</scope>
    <source>
        <strain evidence="2 3">2631</strain>
    </source>
</reference>
<feature type="compositionally biased region" description="Low complexity" evidence="1">
    <location>
        <begin position="142"/>
        <end position="153"/>
    </location>
</feature>
<organism evidence="2 3">
    <name type="scientific">Psilocybe cyanescens</name>
    <dbReference type="NCBI Taxonomy" id="93625"/>
    <lineage>
        <taxon>Eukaryota</taxon>
        <taxon>Fungi</taxon>
        <taxon>Dikarya</taxon>
        <taxon>Basidiomycota</taxon>
        <taxon>Agaricomycotina</taxon>
        <taxon>Agaricomycetes</taxon>
        <taxon>Agaricomycetidae</taxon>
        <taxon>Agaricales</taxon>
        <taxon>Agaricineae</taxon>
        <taxon>Strophariaceae</taxon>
        <taxon>Psilocybe</taxon>
    </lineage>
</organism>
<sequence>MASSNMFVFAAESASTLSYLSYPVPTTWTELLTINPNSKPNCWILFQTWRHSHHLPSASFTKKQSRAVFAELKKVFATEWSSLADDEPVKMHFRRLADSARCEQKRLYPEGRTGPKQKRAVAAKRGKKKGRPANNQSRPEESGSIGSESAGNGPENVLMLGIEDLGLPVWSDHYATQPPMEDGGQDDPPSQKPESGGLDTDIPETQSSFSSLSPLLEPENGGLDIDIPETQSSFSRLYPLPEPENGGLDTNILETQSSFSLSPLPEAVENEGPDDMVPEIELDIIFDSLINKECIGEEL</sequence>
<proteinExistence type="predicted"/>
<dbReference type="InParanoid" id="A0A409WU20"/>
<accession>A0A409WU20</accession>
<dbReference type="InterPro" id="IPR036910">
    <property type="entry name" value="HMG_box_dom_sf"/>
</dbReference>
<comment type="caution">
    <text evidence="2">The sequence shown here is derived from an EMBL/GenBank/DDBJ whole genome shotgun (WGS) entry which is preliminary data.</text>
</comment>
<gene>
    <name evidence="2" type="ORF">CVT25_014690</name>
</gene>
<evidence type="ECO:0000256" key="1">
    <source>
        <dbReference type="SAM" id="MobiDB-lite"/>
    </source>
</evidence>